<dbReference type="AlphaFoldDB" id="A0A7S1AEC3"/>
<dbReference type="PANTHER" id="PTHR35134:SF2">
    <property type="entry name" value="NUCLEOTIDASE YQFW-RELATED"/>
    <property type="match status" value="1"/>
</dbReference>
<accession>A0A7S1AEC3</accession>
<sequence length="358" mass="38326">METFAIGSRTGYHDNFVNFQVPLPTLRDLVCESRSRRARPWQAPQATRFGLPLTFASPATPTVARSVPTHSTVPTLVARAPAKRCAAPSRAVCPPRPLVVPPSPCAPVASLTPDSAPLEPETSASRFSGVVAVDVDEVLCSYVAGFRKFLQRERPDGPLDQESVFQEAHSQNSPWRLQFAISGGLDELDAVPGAAEAVSRLRAAGVRLEAVTTRPPVMRESTESLLLKLFPPNSFAAAHHVSPGDKGRTCNAIGALVLVDDQLGNILDAASCGVTAVLFDLDGHHRGDSSGAPRFETWAGVCDFILSTLECSSSYVDDVRTVRRDAVREAGKSEASPQEFLNRGVQVGQFPSAPVDHV</sequence>
<dbReference type="SUPFAM" id="SSF56784">
    <property type="entry name" value="HAD-like"/>
    <property type="match status" value="1"/>
</dbReference>
<dbReference type="PANTHER" id="PTHR35134">
    <property type="entry name" value="NUCLEOTIDASE YQFW-RELATED"/>
    <property type="match status" value="1"/>
</dbReference>
<gene>
    <name evidence="1" type="ORF">NSCI0253_LOCUS25818</name>
</gene>
<evidence type="ECO:0000313" key="1">
    <source>
        <dbReference type="EMBL" id="CAD8851468.1"/>
    </source>
</evidence>
<dbReference type="InterPro" id="IPR052419">
    <property type="entry name" value="5_3-deoxyribonucleotidase-like"/>
</dbReference>
<name>A0A7S1AEC3_NOCSC</name>
<dbReference type="InterPro" id="IPR023214">
    <property type="entry name" value="HAD_sf"/>
</dbReference>
<organism evidence="1">
    <name type="scientific">Noctiluca scintillans</name>
    <name type="common">Sea sparkle</name>
    <name type="synonym">Red tide dinoflagellate</name>
    <dbReference type="NCBI Taxonomy" id="2966"/>
    <lineage>
        <taxon>Eukaryota</taxon>
        <taxon>Sar</taxon>
        <taxon>Alveolata</taxon>
        <taxon>Dinophyceae</taxon>
        <taxon>Noctilucales</taxon>
        <taxon>Noctilucaceae</taxon>
        <taxon>Noctiluca</taxon>
    </lineage>
</organism>
<proteinExistence type="predicted"/>
<dbReference type="Gene3D" id="3.40.50.1000">
    <property type="entry name" value="HAD superfamily/HAD-like"/>
    <property type="match status" value="1"/>
</dbReference>
<reference evidence="1" key="1">
    <citation type="submission" date="2021-01" db="EMBL/GenBank/DDBJ databases">
        <authorList>
            <person name="Corre E."/>
            <person name="Pelletier E."/>
            <person name="Niang G."/>
            <person name="Scheremetjew M."/>
            <person name="Finn R."/>
            <person name="Kale V."/>
            <person name="Holt S."/>
            <person name="Cochrane G."/>
            <person name="Meng A."/>
            <person name="Brown T."/>
            <person name="Cohen L."/>
        </authorList>
    </citation>
    <scope>NUCLEOTIDE SEQUENCE</scope>
</reference>
<dbReference type="InterPro" id="IPR036412">
    <property type="entry name" value="HAD-like_sf"/>
</dbReference>
<protein>
    <submittedName>
        <fullName evidence="1">Uncharacterized protein</fullName>
    </submittedName>
</protein>
<dbReference type="EMBL" id="HBFQ01036626">
    <property type="protein sequence ID" value="CAD8851468.1"/>
    <property type="molecule type" value="Transcribed_RNA"/>
</dbReference>